<accession>A0A4R7JCH5</accession>
<organism evidence="1 2">
    <name type="scientific">Naumannella halotolerans</name>
    <dbReference type="NCBI Taxonomy" id="993414"/>
    <lineage>
        <taxon>Bacteria</taxon>
        <taxon>Bacillati</taxon>
        <taxon>Actinomycetota</taxon>
        <taxon>Actinomycetes</taxon>
        <taxon>Propionibacteriales</taxon>
        <taxon>Propionibacteriaceae</taxon>
        <taxon>Naumannella</taxon>
    </lineage>
</organism>
<dbReference type="EMBL" id="SOAW01000001">
    <property type="protein sequence ID" value="TDT34159.1"/>
    <property type="molecule type" value="Genomic_DNA"/>
</dbReference>
<dbReference type="Proteomes" id="UP000295371">
    <property type="component" value="Unassembled WGS sequence"/>
</dbReference>
<name>A0A4R7JCH5_9ACTN</name>
<protein>
    <submittedName>
        <fullName evidence="1">Uncharacterized protein</fullName>
    </submittedName>
</protein>
<keyword evidence="2" id="KW-1185">Reference proteome</keyword>
<dbReference type="AlphaFoldDB" id="A0A4R7JCH5"/>
<evidence type="ECO:0000313" key="1">
    <source>
        <dbReference type="EMBL" id="TDT34159.1"/>
    </source>
</evidence>
<gene>
    <name evidence="1" type="ORF">CLV29_1814</name>
</gene>
<proteinExistence type="predicted"/>
<sequence>MSGMTTAHADDTSVGAAVGVSASEVRSVLSTIEDAELRADATELLAKATRTAASSKQVSAASKSRFSASSPFTGDGEWAPSHDEELAIIPICAGPVGFLKWLIPNFADHGRDLSKFVEGNFELLVAILNGSAQPWRVLELILKPFLQIPVYAVNDTLFHIPATLRDILGFCASVRD</sequence>
<evidence type="ECO:0000313" key="2">
    <source>
        <dbReference type="Proteomes" id="UP000295371"/>
    </source>
</evidence>
<reference evidence="1 2" key="1">
    <citation type="submission" date="2019-03" db="EMBL/GenBank/DDBJ databases">
        <title>Genomic Encyclopedia of Archaeal and Bacterial Type Strains, Phase II (KMG-II): from individual species to whole genera.</title>
        <authorList>
            <person name="Goeker M."/>
        </authorList>
    </citation>
    <scope>NUCLEOTIDE SEQUENCE [LARGE SCALE GENOMIC DNA]</scope>
    <source>
        <strain evidence="1 2">DSM 24323</strain>
    </source>
</reference>
<comment type="caution">
    <text evidence="1">The sequence shown here is derived from an EMBL/GenBank/DDBJ whole genome shotgun (WGS) entry which is preliminary data.</text>
</comment>